<comment type="caution">
    <text evidence="1">The sequence shown here is derived from an EMBL/GenBank/DDBJ whole genome shotgun (WGS) entry which is preliminary data.</text>
</comment>
<evidence type="ECO:0008006" key="3">
    <source>
        <dbReference type="Google" id="ProtNLM"/>
    </source>
</evidence>
<accession>A0ABP3QE07</accession>
<sequence>MSSTSAAEFLTESDAPGAADDAVFTRLEADFGDELKAVLALYLENSDALCQRLEEAMTCAYWQEAVRAALEIGREAEGLGFRRVAAAARKLADAAYRADSAEALRNDAQMVMLEYERFRLALAARFPNLVASMVDSVA</sequence>
<proteinExistence type="predicted"/>
<gene>
    <name evidence="1" type="ORF">GCM10008942_39200</name>
</gene>
<evidence type="ECO:0000313" key="2">
    <source>
        <dbReference type="Proteomes" id="UP001499951"/>
    </source>
</evidence>
<keyword evidence="2" id="KW-1185">Reference proteome</keyword>
<dbReference type="Proteomes" id="UP001499951">
    <property type="component" value="Unassembled WGS sequence"/>
</dbReference>
<dbReference type="Gene3D" id="1.20.120.160">
    <property type="entry name" value="HPT domain"/>
    <property type="match status" value="1"/>
</dbReference>
<reference evidence="2" key="1">
    <citation type="journal article" date="2019" name="Int. J. Syst. Evol. Microbiol.">
        <title>The Global Catalogue of Microorganisms (GCM) 10K type strain sequencing project: providing services to taxonomists for standard genome sequencing and annotation.</title>
        <authorList>
            <consortium name="The Broad Institute Genomics Platform"/>
            <consortium name="The Broad Institute Genome Sequencing Center for Infectious Disease"/>
            <person name="Wu L."/>
            <person name="Ma J."/>
        </authorList>
    </citation>
    <scope>NUCLEOTIDE SEQUENCE [LARGE SCALE GENOMIC DNA]</scope>
    <source>
        <strain evidence="2">JCM 15089</strain>
    </source>
</reference>
<organism evidence="1 2">
    <name type="scientific">Rhizomicrobium electricum</name>
    <dbReference type="NCBI Taxonomy" id="480070"/>
    <lineage>
        <taxon>Bacteria</taxon>
        <taxon>Pseudomonadati</taxon>
        <taxon>Pseudomonadota</taxon>
        <taxon>Alphaproteobacteria</taxon>
        <taxon>Micropepsales</taxon>
        <taxon>Micropepsaceae</taxon>
        <taxon>Rhizomicrobium</taxon>
    </lineage>
</organism>
<dbReference type="RefSeq" id="WP_166937265.1">
    <property type="nucleotide sequence ID" value="NZ_BAAADD010000012.1"/>
</dbReference>
<protein>
    <recommendedName>
        <fullName evidence="3">Hpt domain-containing protein</fullName>
    </recommendedName>
</protein>
<name>A0ABP3QE07_9PROT</name>
<dbReference type="SUPFAM" id="SSF47226">
    <property type="entry name" value="Histidine-containing phosphotransfer domain, HPT domain"/>
    <property type="match status" value="1"/>
</dbReference>
<dbReference type="InterPro" id="IPR036641">
    <property type="entry name" value="HPT_dom_sf"/>
</dbReference>
<dbReference type="EMBL" id="BAAADD010000012">
    <property type="protein sequence ID" value="GAA0586358.1"/>
    <property type="molecule type" value="Genomic_DNA"/>
</dbReference>
<evidence type="ECO:0000313" key="1">
    <source>
        <dbReference type="EMBL" id="GAA0586358.1"/>
    </source>
</evidence>